<dbReference type="AlphaFoldDB" id="A0A8B7N892"/>
<feature type="transmembrane region" description="Helical" evidence="2">
    <location>
        <begin position="97"/>
        <end position="120"/>
    </location>
</feature>
<gene>
    <name evidence="4" type="primary">LOC108667034</name>
</gene>
<dbReference type="GeneID" id="108667034"/>
<feature type="region of interest" description="Disordered" evidence="1">
    <location>
        <begin position="390"/>
        <end position="411"/>
    </location>
</feature>
<accession>A0A8B7N892</accession>
<evidence type="ECO:0000313" key="4">
    <source>
        <dbReference type="RefSeq" id="XP_018009504.1"/>
    </source>
</evidence>
<keyword evidence="3" id="KW-1185">Reference proteome</keyword>
<evidence type="ECO:0000256" key="2">
    <source>
        <dbReference type="SAM" id="Phobius"/>
    </source>
</evidence>
<feature type="compositionally biased region" description="Polar residues" evidence="1">
    <location>
        <begin position="400"/>
        <end position="411"/>
    </location>
</feature>
<keyword evidence="2" id="KW-0472">Membrane</keyword>
<protein>
    <submittedName>
        <fullName evidence="4">Uncharacterized protein LOC108667034</fullName>
    </submittedName>
</protein>
<name>A0A8B7N892_HYAAZ</name>
<reference evidence="4" key="1">
    <citation type="submission" date="2025-08" db="UniProtKB">
        <authorList>
            <consortium name="RefSeq"/>
        </authorList>
    </citation>
    <scope>IDENTIFICATION</scope>
</reference>
<evidence type="ECO:0000313" key="3">
    <source>
        <dbReference type="Proteomes" id="UP000694843"/>
    </source>
</evidence>
<evidence type="ECO:0000256" key="1">
    <source>
        <dbReference type="SAM" id="MobiDB-lite"/>
    </source>
</evidence>
<dbReference type="KEGG" id="hazt:108667034"/>
<keyword evidence="2" id="KW-1133">Transmembrane helix</keyword>
<keyword evidence="2" id="KW-0812">Transmembrane</keyword>
<sequence>MVKPADMLVYPSIHTQDVPPLDRFFKPVFTDICILLSPVQRIAAEVLQIAFLTFHRLAEWNLSIHDLGKALCYVQLQQLTQRALHNYYPETRDMKKYYSYTMTCWTIGRIYFILHINFMFRDIVMESYMSTWRKHRAIRTGMFSGILQNDIFPVNIEGLFPDTPRGCLFVAGAHFSLVRVPLTWEASTHQRAMSCVLSLTARLHSCNALMESRTPTLDTSLTWDSSHLLLRLECLIQEIQTLRTENLHRHLDAVPNDYTMYSSVLHSIVSHSVVVHSMKARAVRYQQLQYACVDQIPRYPAKTCHVRPVWHSEDLMRRRRICHEHALRQLQESLPFNLRHVLGNLAVRASIADQIMDSLNALEGESNSVWVQRLLRTMVWVAQTWHPSPDSLQDDGGDTSGQRTATDARKTSTSTTCAQPLTYSMDGLEFRSLVHLRLPFASTFMPVTGLFLYGLSLCCFRLMNILDDVVLKKQAMSCAGAALNLAAPLLRRRCVAVCVVHAFVTEARLYHRHAVAGMGTYRPGVQAGNPPSADEVSLKSKLIRQRLTGIFMVMQKLSYLLPLLYEHCVDLNTVDGPKNFKAACVETWAFVMPPRVFPTKNEAERKGIQQTMILLANSLGIKPGQVFFGLGDTDREVKYTVLTSFLDGYVWGKHHEIDIITNEDEETFEPPMVSGDDEVPSTSTNTYDAPDLEIDDFYLTSEKKALVTMLLTKSQLDEIFTHFEGEDPWGEDLTLDQHLKKLRNWLGQLVQNVIVDLRFLKQHPETCSHFCFQYVKRGERINEEVSVGYLLQEFEQLGRRFQDPESYVALFVTKTLYILDSLVNGGLMKNTLRGDFVA</sequence>
<dbReference type="RefSeq" id="XP_018009504.1">
    <property type="nucleotide sequence ID" value="XM_018154015.2"/>
</dbReference>
<proteinExistence type="predicted"/>
<organism evidence="3 4">
    <name type="scientific">Hyalella azteca</name>
    <name type="common">Amphipod</name>
    <dbReference type="NCBI Taxonomy" id="294128"/>
    <lineage>
        <taxon>Eukaryota</taxon>
        <taxon>Metazoa</taxon>
        <taxon>Ecdysozoa</taxon>
        <taxon>Arthropoda</taxon>
        <taxon>Crustacea</taxon>
        <taxon>Multicrustacea</taxon>
        <taxon>Malacostraca</taxon>
        <taxon>Eumalacostraca</taxon>
        <taxon>Peracarida</taxon>
        <taxon>Amphipoda</taxon>
        <taxon>Senticaudata</taxon>
        <taxon>Talitrida</taxon>
        <taxon>Talitroidea</taxon>
        <taxon>Hyalellidae</taxon>
        <taxon>Hyalella</taxon>
    </lineage>
</organism>
<dbReference type="Proteomes" id="UP000694843">
    <property type="component" value="Unplaced"/>
</dbReference>